<dbReference type="Gene3D" id="3.40.30.10">
    <property type="entry name" value="Glutaredoxin"/>
    <property type="match status" value="1"/>
</dbReference>
<dbReference type="InterPro" id="IPR004045">
    <property type="entry name" value="Glutathione_S-Trfase_N"/>
</dbReference>
<dbReference type="Proteomes" id="UP000309389">
    <property type="component" value="Unassembled WGS sequence"/>
</dbReference>
<dbReference type="CDD" id="cd00299">
    <property type="entry name" value="GST_C_family"/>
    <property type="match status" value="1"/>
</dbReference>
<dbReference type="Pfam" id="PF00043">
    <property type="entry name" value="GST_C"/>
    <property type="match status" value="1"/>
</dbReference>
<feature type="domain" description="GST N-terminal" evidence="3">
    <location>
        <begin position="12"/>
        <end position="90"/>
    </location>
</feature>
<dbReference type="PROSITE" id="PS50405">
    <property type="entry name" value="GST_CTER"/>
    <property type="match status" value="1"/>
</dbReference>
<dbReference type="GO" id="GO:0004364">
    <property type="term" value="F:glutathione transferase activity"/>
    <property type="evidence" value="ECO:0007669"/>
    <property type="project" value="UniProtKB-EC"/>
</dbReference>
<gene>
    <name evidence="5" type="ORF">E5222_04805</name>
</gene>
<name>A0A4T3F9R8_9SPHN</name>
<comment type="caution">
    <text evidence="5">The sequence shown here is derived from an EMBL/GenBank/DDBJ whole genome shotgun (WGS) entry which is preliminary data.</text>
</comment>
<dbReference type="SFLD" id="SFLDG00358">
    <property type="entry name" value="Main_(cytGST)"/>
    <property type="match status" value="1"/>
</dbReference>
<dbReference type="PANTHER" id="PTHR43900">
    <property type="entry name" value="GLUTATHIONE S-TRANSFERASE RHO"/>
    <property type="match status" value="1"/>
</dbReference>
<dbReference type="OrthoDB" id="9782992at2"/>
<dbReference type="InterPro" id="IPR040079">
    <property type="entry name" value="Glutathione_S-Trfase"/>
</dbReference>
<dbReference type="GO" id="GO:0005737">
    <property type="term" value="C:cytoplasm"/>
    <property type="evidence" value="ECO:0007669"/>
    <property type="project" value="TreeGrafter"/>
</dbReference>
<dbReference type="PANTHER" id="PTHR43900:SF3">
    <property type="entry name" value="GLUTATHIONE S-TRANSFERASE RHO"/>
    <property type="match status" value="1"/>
</dbReference>
<keyword evidence="2 5" id="KW-0808">Transferase</keyword>
<dbReference type="SFLD" id="SFLDS00019">
    <property type="entry name" value="Glutathione_Transferase_(cytos"/>
    <property type="match status" value="1"/>
</dbReference>
<accession>A0A4T3F9R8</accession>
<evidence type="ECO:0000313" key="5">
    <source>
        <dbReference type="EMBL" id="TIX51770.1"/>
    </source>
</evidence>
<dbReference type="InterPro" id="IPR036249">
    <property type="entry name" value="Thioredoxin-like_sf"/>
</dbReference>
<reference evidence="5 6" key="1">
    <citation type="submission" date="2019-04" db="EMBL/GenBank/DDBJ databases">
        <title>Altererythrobacter aquimixticola sp. nov., isolated from sediment of junction between the ocean and a freshwater spring.</title>
        <authorList>
            <person name="Yoon J.-H."/>
        </authorList>
    </citation>
    <scope>NUCLEOTIDE SEQUENCE [LARGE SCALE GENOMIC DNA]</scope>
    <source>
        <strain evidence="5 6">SSKS-13</strain>
    </source>
</reference>
<protein>
    <recommendedName>
        <fullName evidence="1">glutathione transferase</fullName>
        <ecNumber evidence="1">2.5.1.18</ecNumber>
    </recommendedName>
</protein>
<sequence length="233" mass="25999">MAATSMWRIGRKAMQIFGFPTSPYVRKVLVIAAEKGVEAELVEATPHKPTPEFLAASPFRMMPAMQDGDFTLPDSTAIAFYLDAKYPDPPLLPEEPQARGRAMWMDEFADTILSNSARAIAFNRTIGPSLLGLAKNEDAAAEAETAVTPALDWLEEQVPEQGWLVSDYSLADIAVASCIKTMTYGLDITFITSRPRTFAWLERVFQRPAWIEVTEKEVAMFKEAIVSRHHRSE</sequence>
<dbReference type="InterPro" id="IPR036282">
    <property type="entry name" value="Glutathione-S-Trfase_C_sf"/>
</dbReference>
<dbReference type="EC" id="2.5.1.18" evidence="1"/>
<dbReference type="SUPFAM" id="SSF52833">
    <property type="entry name" value="Thioredoxin-like"/>
    <property type="match status" value="1"/>
</dbReference>
<feature type="domain" description="GST C-terminal" evidence="4">
    <location>
        <begin position="95"/>
        <end position="226"/>
    </location>
</feature>
<evidence type="ECO:0000259" key="3">
    <source>
        <dbReference type="PROSITE" id="PS50404"/>
    </source>
</evidence>
<dbReference type="InterPro" id="IPR004046">
    <property type="entry name" value="GST_C"/>
</dbReference>
<evidence type="ECO:0000256" key="1">
    <source>
        <dbReference type="ARBA" id="ARBA00012452"/>
    </source>
</evidence>
<dbReference type="InterPro" id="IPR010987">
    <property type="entry name" value="Glutathione-S-Trfase_C-like"/>
</dbReference>
<organism evidence="5 6">
    <name type="scientific">Alteraurantiacibacter aquimixticola</name>
    <dbReference type="NCBI Taxonomy" id="2489173"/>
    <lineage>
        <taxon>Bacteria</taxon>
        <taxon>Pseudomonadati</taxon>
        <taxon>Pseudomonadota</taxon>
        <taxon>Alphaproteobacteria</taxon>
        <taxon>Sphingomonadales</taxon>
        <taxon>Erythrobacteraceae</taxon>
        <taxon>Alteraurantiacibacter</taxon>
    </lineage>
</organism>
<dbReference type="GO" id="GO:0043295">
    <property type="term" value="F:glutathione binding"/>
    <property type="evidence" value="ECO:0007669"/>
    <property type="project" value="TreeGrafter"/>
</dbReference>
<dbReference type="Gene3D" id="1.20.1050.10">
    <property type="match status" value="1"/>
</dbReference>
<keyword evidence="6" id="KW-1185">Reference proteome</keyword>
<evidence type="ECO:0000256" key="2">
    <source>
        <dbReference type="ARBA" id="ARBA00022679"/>
    </source>
</evidence>
<dbReference type="CDD" id="cd00570">
    <property type="entry name" value="GST_N_family"/>
    <property type="match status" value="1"/>
</dbReference>
<dbReference type="PROSITE" id="PS50404">
    <property type="entry name" value="GST_NTER"/>
    <property type="match status" value="1"/>
</dbReference>
<evidence type="ECO:0000259" key="4">
    <source>
        <dbReference type="PROSITE" id="PS50405"/>
    </source>
</evidence>
<evidence type="ECO:0000313" key="6">
    <source>
        <dbReference type="Proteomes" id="UP000309389"/>
    </source>
</evidence>
<proteinExistence type="predicted"/>
<dbReference type="Pfam" id="PF13417">
    <property type="entry name" value="GST_N_3"/>
    <property type="match status" value="1"/>
</dbReference>
<dbReference type="SUPFAM" id="SSF47616">
    <property type="entry name" value="GST C-terminal domain-like"/>
    <property type="match status" value="1"/>
</dbReference>
<dbReference type="AlphaFoldDB" id="A0A4T3F9R8"/>
<dbReference type="EMBL" id="SSHH01000001">
    <property type="protein sequence ID" value="TIX51770.1"/>
    <property type="molecule type" value="Genomic_DNA"/>
</dbReference>